<dbReference type="CDD" id="cd02252">
    <property type="entry name" value="nylC_like"/>
    <property type="match status" value="1"/>
</dbReference>
<dbReference type="Proteomes" id="UP000623250">
    <property type="component" value="Unassembled WGS sequence"/>
</dbReference>
<evidence type="ECO:0000256" key="1">
    <source>
        <dbReference type="ARBA" id="ARBA00007068"/>
    </source>
</evidence>
<proteinExistence type="inferred from homology"/>
<dbReference type="InterPro" id="IPR005321">
    <property type="entry name" value="Peptidase_S58_DmpA"/>
</dbReference>
<sequence length="339" mass="34063">MRNLITDVEGLRVGNAEDARIASGTTIILADAPVVAAATVMGGGPGTRERDAIGLEGTVGAADAIVLSGGSAFGLDAASGVQTWLRENGRGFQVGPVRVPIVPQAILFDLINGGNKDWGREAPYRELGFKAAEAAGVDFALGSAGAGYGATVARGAGLSMRGGLGSASERLTFGGESVVVGALTAVNAAGAVTVADTPHFWAAPYEHGGEFGGLGLPYPLPPEAARPVLKYGALAGANTTLCVVATDAPLTQTQAKRIATMAAAGMARAIHPVFSPLDGDIVFALATGRAALSDRDTALPYIGAAAANCLARAIARGVYEASASLPDGTQSYRNLFASA</sequence>
<dbReference type="GO" id="GO:0004177">
    <property type="term" value="F:aminopeptidase activity"/>
    <property type="evidence" value="ECO:0007669"/>
    <property type="project" value="TreeGrafter"/>
</dbReference>
<dbReference type="AlphaFoldDB" id="A0A8I1KI22"/>
<evidence type="ECO:0000313" key="2">
    <source>
        <dbReference type="EMBL" id="MBJ7542157.1"/>
    </source>
</evidence>
<dbReference type="PANTHER" id="PTHR36512">
    <property type="entry name" value="D-AMINOPEPTIDASE"/>
    <property type="match status" value="1"/>
</dbReference>
<gene>
    <name evidence="2" type="ORF">JDN41_01120</name>
</gene>
<dbReference type="SUPFAM" id="SSF56266">
    <property type="entry name" value="DmpA/ArgJ-like"/>
    <property type="match status" value="1"/>
</dbReference>
<accession>A0A8I1KI22</accession>
<reference evidence="2 3" key="1">
    <citation type="submission" date="2020-12" db="EMBL/GenBank/DDBJ databases">
        <title>Revised draft genomes of Rhodomicrobium vannielii ATCC 17100 and Rhodomicrobium udaipurense JA643.</title>
        <authorList>
            <person name="Conners E.M."/>
            <person name="Davenport E.J."/>
            <person name="Bose A."/>
        </authorList>
    </citation>
    <scope>NUCLEOTIDE SEQUENCE [LARGE SCALE GENOMIC DNA]</scope>
    <source>
        <strain evidence="2 3">JA643</strain>
    </source>
</reference>
<evidence type="ECO:0000313" key="3">
    <source>
        <dbReference type="Proteomes" id="UP000623250"/>
    </source>
</evidence>
<dbReference type="InterPro" id="IPR016117">
    <property type="entry name" value="ArgJ-like_dom_sf"/>
</dbReference>
<dbReference type="PANTHER" id="PTHR36512:SF3">
    <property type="entry name" value="BLR5678 PROTEIN"/>
    <property type="match status" value="1"/>
</dbReference>
<dbReference type="RefSeq" id="WP_037235409.1">
    <property type="nucleotide sequence ID" value="NZ_JAEMUK010000002.1"/>
</dbReference>
<dbReference type="EMBL" id="JAEMUK010000002">
    <property type="protein sequence ID" value="MBJ7542157.1"/>
    <property type="molecule type" value="Genomic_DNA"/>
</dbReference>
<dbReference type="Pfam" id="PF03576">
    <property type="entry name" value="Peptidase_S58"/>
    <property type="match status" value="1"/>
</dbReference>
<protein>
    <submittedName>
        <fullName evidence="2">P1 family peptidase</fullName>
    </submittedName>
</protein>
<comment type="similarity">
    <text evidence="1">Belongs to the peptidase S58 family.</text>
</comment>
<keyword evidence="3" id="KW-1185">Reference proteome</keyword>
<dbReference type="Gene3D" id="3.60.70.12">
    <property type="entry name" value="L-amino peptidase D-ALA esterase/amidase"/>
    <property type="match status" value="1"/>
</dbReference>
<organism evidence="2 3">
    <name type="scientific">Rhodomicrobium udaipurense</name>
    <dbReference type="NCBI Taxonomy" id="1202716"/>
    <lineage>
        <taxon>Bacteria</taxon>
        <taxon>Pseudomonadati</taxon>
        <taxon>Pseudomonadota</taxon>
        <taxon>Alphaproteobacteria</taxon>
        <taxon>Hyphomicrobiales</taxon>
        <taxon>Hyphomicrobiaceae</taxon>
        <taxon>Rhodomicrobium</taxon>
    </lineage>
</organism>
<comment type="caution">
    <text evidence="2">The sequence shown here is derived from an EMBL/GenBank/DDBJ whole genome shotgun (WGS) entry which is preliminary data.</text>
</comment>
<name>A0A8I1KI22_9HYPH</name>